<sequence>MLWSKQYAEFGLSDIYEKVQNGERLSYEDGMRLFECKNPLAVGALAFSMRLRLHGKNTYFVRNRHINYSNICLINCLFCAFRRKENEEGAFTQTHETILEKVCADDGIPFAEVHVVGGCHPTLRLSWFEELFKKILIARPKAVIKAFTAMEIAYFAKQEKCSVLEVLERLKLSGLSMLTGGGAEIFEPVLRKYLCPNKISADEYLSIHGTAHSLGLKSNCSMLFGHIENFAQRVDHLCRLREQQDKSGGFVCFIPLPYLPQNNELSGEYQEKLAKIFDNAQFKNNSDVHMGLERLRTIAIARLMLDNIPHIKAYWVMLGVKTAQAALAFGADDLDGTIVEEHIGHMAGANSSQALTRTELEQMIKDSGLTPVSRDPLFRKTAQ</sequence>
<dbReference type="EC" id="2.5.1.120" evidence="6"/>
<dbReference type="SUPFAM" id="SSF102114">
    <property type="entry name" value="Radical SAM enzymes"/>
    <property type="match status" value="1"/>
</dbReference>
<dbReference type="OrthoDB" id="9802027at2"/>
<gene>
    <name evidence="6" type="primary">mqnE</name>
    <name evidence="10" type="ORF">SAMN02745728_01872</name>
</gene>
<comment type="pathway">
    <text evidence="6">Quinol/quinone metabolism; menaquinone biosynthesis.</text>
</comment>
<comment type="cofactor">
    <cofactor evidence="6 7">
        <name>[4Fe-4S] cluster</name>
        <dbReference type="ChEBI" id="CHEBI:49883"/>
    </cofactor>
    <text evidence="6 7">Binds 1 [4Fe-4S] cluster. The cluster is coordinated with 3 cysteines and an exchangeable S-adenosyl-L-methionine.</text>
</comment>
<evidence type="ECO:0000256" key="4">
    <source>
        <dbReference type="ARBA" id="ARBA00023004"/>
    </source>
</evidence>
<comment type="function">
    <text evidence="6">Radical SAM enzyme that catalyzes the addition of the adenosyl radical to the double bond of 3-[(1-carboxyvinyl)oxy]benzoate, leading to aminodeoxyfutalosine (AFL), a key intermediate in the formation of menaquinone (MK, vitamin K2) from chorismate.</text>
</comment>
<dbReference type="Pfam" id="PF19288">
    <property type="entry name" value="CofH_C"/>
    <property type="match status" value="1"/>
</dbReference>
<evidence type="ECO:0000256" key="5">
    <source>
        <dbReference type="ARBA" id="ARBA00023014"/>
    </source>
</evidence>
<dbReference type="PANTHER" id="PTHR43076">
    <property type="entry name" value="FO SYNTHASE (COFH)"/>
    <property type="match status" value="1"/>
</dbReference>
<dbReference type="InterPro" id="IPR058240">
    <property type="entry name" value="rSAM_sf"/>
</dbReference>
<dbReference type="GO" id="GO:0051539">
    <property type="term" value="F:4 iron, 4 sulfur cluster binding"/>
    <property type="evidence" value="ECO:0007669"/>
    <property type="project" value="UniProtKB-KW"/>
</dbReference>
<keyword evidence="6" id="KW-0474">Menaquinone biosynthesis</keyword>
<dbReference type="EMBL" id="FRDI01000010">
    <property type="protein sequence ID" value="SHN68680.1"/>
    <property type="molecule type" value="Genomic_DNA"/>
</dbReference>
<dbReference type="HAMAP" id="MF_00993">
    <property type="entry name" value="MqnE"/>
    <property type="match status" value="1"/>
</dbReference>
<feature type="binding site" evidence="6 7">
    <location>
        <position position="79"/>
    </location>
    <ligand>
        <name>[4Fe-4S] cluster</name>
        <dbReference type="ChEBI" id="CHEBI:49883"/>
        <note>4Fe-4S-S-AdoMet</note>
    </ligand>
</feature>
<dbReference type="InterPro" id="IPR045567">
    <property type="entry name" value="CofH/MnqC-like_C"/>
</dbReference>
<keyword evidence="5 6" id="KW-0411">Iron-sulfur</keyword>
<reference evidence="10 11" key="1">
    <citation type="submission" date="2016-12" db="EMBL/GenBank/DDBJ databases">
        <authorList>
            <person name="Song W.-J."/>
            <person name="Kurnit D.M."/>
        </authorList>
    </citation>
    <scope>NUCLEOTIDE SEQUENCE [LARGE SCALE GENOMIC DNA]</scope>
    <source>
        <strain evidence="10 11">DSM 11393</strain>
    </source>
</reference>
<dbReference type="GO" id="GO:0044689">
    <property type="term" value="F:7,8-didemethyl-8-hydroxy-5-deazariboflavin synthase activity"/>
    <property type="evidence" value="ECO:0007669"/>
    <property type="project" value="TreeGrafter"/>
</dbReference>
<keyword evidence="3 6" id="KW-0479">Metal-binding</keyword>
<dbReference type="STRING" id="1121455.SAMN02745728_01872"/>
<keyword evidence="1 6" id="KW-0004">4Fe-4S</keyword>
<dbReference type="InterPro" id="IPR022432">
    <property type="entry name" value="MqnE"/>
</dbReference>
<dbReference type="SFLD" id="SFLDG01064">
    <property type="entry name" value="F420__menaquinone_cofactor_bio"/>
    <property type="match status" value="1"/>
</dbReference>
<evidence type="ECO:0000259" key="9">
    <source>
        <dbReference type="PROSITE" id="PS51918"/>
    </source>
</evidence>
<dbReference type="AlphaFoldDB" id="A0A1M7TD66"/>
<evidence type="ECO:0000256" key="8">
    <source>
        <dbReference type="PIRSR" id="PIRSR004762-2"/>
    </source>
</evidence>
<keyword evidence="6" id="KW-0808">Transferase</keyword>
<dbReference type="InterPro" id="IPR020050">
    <property type="entry name" value="FO_synthase_su2"/>
</dbReference>
<accession>A0A1M7TD66</accession>
<feature type="binding site" evidence="6 7">
    <location>
        <position position="72"/>
    </location>
    <ligand>
        <name>[4Fe-4S] cluster</name>
        <dbReference type="ChEBI" id="CHEBI:49883"/>
        <note>4Fe-4S-S-AdoMet</note>
    </ligand>
</feature>
<dbReference type="SFLD" id="SFLDS00029">
    <property type="entry name" value="Radical_SAM"/>
    <property type="match status" value="1"/>
</dbReference>
<comment type="catalytic activity">
    <reaction evidence="6">
        <text>3-[(1-carboxyvinyl)-oxy]benzoate + S-adenosyl-L-methionine + H2O = 6-amino-6-deoxyfutalosine + hydrogencarbonate + L-methionine + H(+)</text>
        <dbReference type="Rhea" id="RHEA:33075"/>
        <dbReference type="ChEBI" id="CHEBI:15377"/>
        <dbReference type="ChEBI" id="CHEBI:15378"/>
        <dbReference type="ChEBI" id="CHEBI:17544"/>
        <dbReference type="ChEBI" id="CHEBI:57844"/>
        <dbReference type="ChEBI" id="CHEBI:59789"/>
        <dbReference type="ChEBI" id="CHEBI:64286"/>
        <dbReference type="ChEBI" id="CHEBI:76981"/>
        <dbReference type="EC" id="2.5.1.120"/>
    </reaction>
</comment>
<evidence type="ECO:0000256" key="7">
    <source>
        <dbReference type="PIRSR" id="PIRSR004762-1"/>
    </source>
</evidence>
<dbReference type="PIRSF" id="PIRSF004762">
    <property type="entry name" value="CHP00423"/>
    <property type="match status" value="1"/>
</dbReference>
<evidence type="ECO:0000256" key="1">
    <source>
        <dbReference type="ARBA" id="ARBA00022485"/>
    </source>
</evidence>
<keyword evidence="2 6" id="KW-0949">S-adenosyl-L-methionine</keyword>
<dbReference type="PROSITE" id="PS51918">
    <property type="entry name" value="RADICAL_SAM"/>
    <property type="match status" value="1"/>
</dbReference>
<organism evidence="10 11">
    <name type="scientific">Desulfovibrio litoralis DSM 11393</name>
    <dbReference type="NCBI Taxonomy" id="1121455"/>
    <lineage>
        <taxon>Bacteria</taxon>
        <taxon>Pseudomonadati</taxon>
        <taxon>Thermodesulfobacteriota</taxon>
        <taxon>Desulfovibrionia</taxon>
        <taxon>Desulfovibrionales</taxon>
        <taxon>Desulfovibrionaceae</taxon>
        <taxon>Desulfovibrio</taxon>
    </lineage>
</organism>
<protein>
    <recommendedName>
        <fullName evidence="6">Aminodeoxyfutalosine synthase</fullName>
        <shortName evidence="6">AFL synthase</shortName>
        <shortName evidence="6">Aminofutalosine synthase</shortName>
        <ecNumber evidence="6">2.5.1.120</ecNumber>
    </recommendedName>
    <alternativeName>
        <fullName evidence="6">Menaquinone biosynthetic enzyme MqnE</fullName>
    </alternativeName>
</protein>
<dbReference type="PANTHER" id="PTHR43076:SF7">
    <property type="entry name" value="AMINODEOXYFUTALOSINE SYNTHASE"/>
    <property type="match status" value="1"/>
</dbReference>
<evidence type="ECO:0000313" key="10">
    <source>
        <dbReference type="EMBL" id="SHN68680.1"/>
    </source>
</evidence>
<feature type="binding site" evidence="8">
    <location>
        <position position="184"/>
    </location>
    <ligand>
        <name>S-adenosyl-L-methionine</name>
        <dbReference type="ChEBI" id="CHEBI:59789"/>
    </ligand>
</feature>
<name>A0A1M7TD66_9BACT</name>
<evidence type="ECO:0000256" key="2">
    <source>
        <dbReference type="ARBA" id="ARBA00022691"/>
    </source>
</evidence>
<keyword evidence="11" id="KW-1185">Reference proteome</keyword>
<dbReference type="SFLD" id="SFLDF00343">
    <property type="entry name" value="aminofutalosine_synthase_(mqnE"/>
    <property type="match status" value="1"/>
</dbReference>
<dbReference type="UniPathway" id="UPA00079"/>
<dbReference type="Proteomes" id="UP000186469">
    <property type="component" value="Unassembled WGS sequence"/>
</dbReference>
<dbReference type="NCBIfam" id="TIGR00423">
    <property type="entry name" value="CofH family radical SAM protein"/>
    <property type="match status" value="1"/>
</dbReference>
<evidence type="ECO:0000313" key="11">
    <source>
        <dbReference type="Proteomes" id="UP000186469"/>
    </source>
</evidence>
<dbReference type="NCBIfam" id="TIGR03700">
    <property type="entry name" value="mena_SCO4494"/>
    <property type="match status" value="1"/>
</dbReference>
<dbReference type="Pfam" id="PF04055">
    <property type="entry name" value="Radical_SAM"/>
    <property type="match status" value="1"/>
</dbReference>
<comment type="similarity">
    <text evidence="6">Belongs to the radical SAM superfamily. MqnE family.</text>
</comment>
<evidence type="ECO:0000256" key="3">
    <source>
        <dbReference type="ARBA" id="ARBA00022723"/>
    </source>
</evidence>
<dbReference type="GO" id="GO:0009234">
    <property type="term" value="P:menaquinone biosynthetic process"/>
    <property type="evidence" value="ECO:0007669"/>
    <property type="project" value="UniProtKB-UniRule"/>
</dbReference>
<keyword evidence="4 6" id="KW-0408">Iron</keyword>
<proteinExistence type="inferred from homology"/>
<dbReference type="Gene3D" id="3.20.20.70">
    <property type="entry name" value="Aldolase class I"/>
    <property type="match status" value="1"/>
</dbReference>
<dbReference type="SFLD" id="SFLDG01389">
    <property type="entry name" value="menaquinone_synthsis_involved"/>
    <property type="match status" value="1"/>
</dbReference>
<dbReference type="GO" id="GO:0005506">
    <property type="term" value="F:iron ion binding"/>
    <property type="evidence" value="ECO:0007669"/>
    <property type="project" value="UniProtKB-UniRule"/>
</dbReference>
<evidence type="ECO:0000256" key="6">
    <source>
        <dbReference type="HAMAP-Rule" id="MF_00993"/>
    </source>
</evidence>
<dbReference type="RefSeq" id="WP_072697559.1">
    <property type="nucleotide sequence ID" value="NZ_FRDI01000010.1"/>
</dbReference>
<dbReference type="InterPro" id="IPR007197">
    <property type="entry name" value="rSAM"/>
</dbReference>
<feature type="binding site" evidence="8">
    <location>
        <position position="78"/>
    </location>
    <ligand>
        <name>S-adenosyl-L-methionine</name>
        <dbReference type="ChEBI" id="CHEBI:59789"/>
    </ligand>
</feature>
<dbReference type="InterPro" id="IPR034405">
    <property type="entry name" value="F420"/>
</dbReference>
<dbReference type="GO" id="GO:0102573">
    <property type="term" value="F:aminodeoxyfutalosine synthase activity"/>
    <property type="evidence" value="ECO:0007669"/>
    <property type="project" value="UniProtKB-EC"/>
</dbReference>
<dbReference type="InterPro" id="IPR013785">
    <property type="entry name" value="Aldolase_TIM"/>
</dbReference>
<feature type="domain" description="Radical SAM core" evidence="9">
    <location>
        <begin position="58"/>
        <end position="296"/>
    </location>
</feature>
<feature type="binding site" evidence="6 7">
    <location>
        <position position="76"/>
    </location>
    <ligand>
        <name>[4Fe-4S] cluster</name>
        <dbReference type="ChEBI" id="CHEBI:49883"/>
        <note>4Fe-4S-S-AdoMet</note>
    </ligand>
</feature>